<evidence type="ECO:0000313" key="1">
    <source>
        <dbReference type="EMBL" id="KAF2492559.1"/>
    </source>
</evidence>
<organism evidence="1 2">
    <name type="scientific">Lophium mytilinum</name>
    <dbReference type="NCBI Taxonomy" id="390894"/>
    <lineage>
        <taxon>Eukaryota</taxon>
        <taxon>Fungi</taxon>
        <taxon>Dikarya</taxon>
        <taxon>Ascomycota</taxon>
        <taxon>Pezizomycotina</taxon>
        <taxon>Dothideomycetes</taxon>
        <taxon>Pleosporomycetidae</taxon>
        <taxon>Mytilinidiales</taxon>
        <taxon>Mytilinidiaceae</taxon>
        <taxon>Lophium</taxon>
    </lineage>
</organism>
<dbReference type="OrthoDB" id="10426482at2759"/>
<keyword evidence="2" id="KW-1185">Reference proteome</keyword>
<gene>
    <name evidence="1" type="ORF">BU16DRAFT_541378</name>
</gene>
<proteinExistence type="predicted"/>
<reference evidence="1" key="1">
    <citation type="journal article" date="2020" name="Stud. Mycol.">
        <title>101 Dothideomycetes genomes: a test case for predicting lifestyles and emergence of pathogens.</title>
        <authorList>
            <person name="Haridas S."/>
            <person name="Albert R."/>
            <person name="Binder M."/>
            <person name="Bloem J."/>
            <person name="Labutti K."/>
            <person name="Salamov A."/>
            <person name="Andreopoulos B."/>
            <person name="Baker S."/>
            <person name="Barry K."/>
            <person name="Bills G."/>
            <person name="Bluhm B."/>
            <person name="Cannon C."/>
            <person name="Castanera R."/>
            <person name="Culley D."/>
            <person name="Daum C."/>
            <person name="Ezra D."/>
            <person name="Gonzalez J."/>
            <person name="Henrissat B."/>
            <person name="Kuo A."/>
            <person name="Liang C."/>
            <person name="Lipzen A."/>
            <person name="Lutzoni F."/>
            <person name="Magnuson J."/>
            <person name="Mondo S."/>
            <person name="Nolan M."/>
            <person name="Ohm R."/>
            <person name="Pangilinan J."/>
            <person name="Park H.-J."/>
            <person name="Ramirez L."/>
            <person name="Alfaro M."/>
            <person name="Sun H."/>
            <person name="Tritt A."/>
            <person name="Yoshinaga Y."/>
            <person name="Zwiers L.-H."/>
            <person name="Turgeon B."/>
            <person name="Goodwin S."/>
            <person name="Spatafora J."/>
            <person name="Crous P."/>
            <person name="Grigoriev I."/>
        </authorList>
    </citation>
    <scope>NUCLEOTIDE SEQUENCE</scope>
    <source>
        <strain evidence="1">CBS 269.34</strain>
    </source>
</reference>
<dbReference type="EMBL" id="MU004193">
    <property type="protein sequence ID" value="KAF2492559.1"/>
    <property type="molecule type" value="Genomic_DNA"/>
</dbReference>
<protein>
    <submittedName>
        <fullName evidence="1">Uncharacterized protein</fullName>
    </submittedName>
</protein>
<accession>A0A6A6QKC3</accession>
<dbReference type="AlphaFoldDB" id="A0A6A6QKC3"/>
<dbReference type="Proteomes" id="UP000799750">
    <property type="component" value="Unassembled WGS sequence"/>
</dbReference>
<sequence length="195" mass="21767">MSKMPDKSIPTICVTDPGGLTREAAEVEEMINTPRVTAERAIWTWNQANTIYVKAQQDLKSGAQCFLDAKQYIPSDFAGHPNHQKSNPTATRASEIAELYKKASTVMIVASATLRSALKGFQQAFKLFQEALKDMPRVHVEMCERTTTSAREQYNEAQELLLPVNAEVKKLHVLAMAWDAQAHAFAKTERNGQDD</sequence>
<evidence type="ECO:0000313" key="2">
    <source>
        <dbReference type="Proteomes" id="UP000799750"/>
    </source>
</evidence>
<name>A0A6A6QKC3_9PEZI</name>